<dbReference type="PANTHER" id="PTHR43677">
    <property type="entry name" value="SHORT-CHAIN DEHYDROGENASE/REDUCTASE"/>
    <property type="match status" value="1"/>
</dbReference>
<dbReference type="CDD" id="cd08241">
    <property type="entry name" value="QOR1"/>
    <property type="match status" value="1"/>
</dbReference>
<dbReference type="PANTHER" id="PTHR43677:SF4">
    <property type="entry name" value="QUINONE OXIDOREDUCTASE-LIKE PROTEIN 2"/>
    <property type="match status" value="1"/>
</dbReference>
<sequence length="330" mass="35093">MQAVLCKSFGLPNSLVVQEIPAPKAKRGQVVVDIKACGVNFADMLLVAGKYQANPKFPFIPGSDIAGIVSEIGSGVEGFSIGQPVLAMLPTGGFAEKVACSTRKVIPLPPGTNLEIAAASTIVFGTSYYALKQRAALKKSEKLLVLGAAGGCGLAAIQLGKVMGAYVIAAASTKEKLHMAKKAGADEVVNYSEEKLGKWLKKHHKKGVDVIYDPVGGEFAEPALRCMAFGGRYLVIGFAAGSIPKIPLNLPLLKTCAIVGVFWGNWATRNVTESLGNMMELSQMLAKGVIDPYITKAYGLDDAWKALEDIRQRRVIGKVIIVPAKIRPRI</sequence>
<dbReference type="EMBL" id="HBEM01001849">
    <property type="protein sequence ID" value="CAD8430711.1"/>
    <property type="molecule type" value="Transcribed_RNA"/>
</dbReference>
<dbReference type="SMART" id="SM00829">
    <property type="entry name" value="PKS_ER"/>
    <property type="match status" value="1"/>
</dbReference>
<dbReference type="GO" id="GO:0016491">
    <property type="term" value="F:oxidoreductase activity"/>
    <property type="evidence" value="ECO:0007669"/>
    <property type="project" value="InterPro"/>
</dbReference>
<dbReference type="GO" id="GO:0008270">
    <property type="term" value="F:zinc ion binding"/>
    <property type="evidence" value="ECO:0007669"/>
    <property type="project" value="InterPro"/>
</dbReference>
<dbReference type="InterPro" id="IPR020843">
    <property type="entry name" value="ER"/>
</dbReference>
<organism evidence="2">
    <name type="scientific">Amorphochlora amoebiformis</name>
    <dbReference type="NCBI Taxonomy" id="1561963"/>
    <lineage>
        <taxon>Eukaryota</taxon>
        <taxon>Sar</taxon>
        <taxon>Rhizaria</taxon>
        <taxon>Cercozoa</taxon>
        <taxon>Chlorarachniophyceae</taxon>
        <taxon>Amorphochlora</taxon>
    </lineage>
</organism>
<dbReference type="InterPro" id="IPR051397">
    <property type="entry name" value="Zn-ADH-like_protein"/>
</dbReference>
<dbReference type="SUPFAM" id="SSF50129">
    <property type="entry name" value="GroES-like"/>
    <property type="match status" value="1"/>
</dbReference>
<dbReference type="InterPro" id="IPR013154">
    <property type="entry name" value="ADH-like_N"/>
</dbReference>
<dbReference type="InterPro" id="IPR011032">
    <property type="entry name" value="GroES-like_sf"/>
</dbReference>
<accession>A0A7S0CQ62</accession>
<gene>
    <name evidence="2" type="ORF">LAMO00422_LOCUS1325</name>
</gene>
<dbReference type="Pfam" id="PF00107">
    <property type="entry name" value="ADH_zinc_N"/>
    <property type="match status" value="1"/>
</dbReference>
<reference evidence="2" key="1">
    <citation type="submission" date="2021-01" db="EMBL/GenBank/DDBJ databases">
        <authorList>
            <person name="Corre E."/>
            <person name="Pelletier E."/>
            <person name="Niang G."/>
            <person name="Scheremetjew M."/>
            <person name="Finn R."/>
            <person name="Kale V."/>
            <person name="Holt S."/>
            <person name="Cochrane G."/>
            <person name="Meng A."/>
            <person name="Brown T."/>
            <person name="Cohen L."/>
        </authorList>
    </citation>
    <scope>NUCLEOTIDE SEQUENCE</scope>
    <source>
        <strain evidence="2">CCMP2058</strain>
    </source>
</reference>
<dbReference type="InterPro" id="IPR013149">
    <property type="entry name" value="ADH-like_C"/>
</dbReference>
<dbReference type="PROSITE" id="PS01162">
    <property type="entry name" value="QOR_ZETA_CRYSTAL"/>
    <property type="match status" value="1"/>
</dbReference>
<dbReference type="Pfam" id="PF08240">
    <property type="entry name" value="ADH_N"/>
    <property type="match status" value="1"/>
</dbReference>
<evidence type="ECO:0000259" key="1">
    <source>
        <dbReference type="SMART" id="SM00829"/>
    </source>
</evidence>
<protein>
    <recommendedName>
        <fullName evidence="1">Enoyl reductase (ER) domain-containing protein</fullName>
    </recommendedName>
</protein>
<dbReference type="InterPro" id="IPR036291">
    <property type="entry name" value="NAD(P)-bd_dom_sf"/>
</dbReference>
<dbReference type="AlphaFoldDB" id="A0A7S0CQ62"/>
<dbReference type="SUPFAM" id="SSF51735">
    <property type="entry name" value="NAD(P)-binding Rossmann-fold domains"/>
    <property type="match status" value="1"/>
</dbReference>
<dbReference type="Gene3D" id="3.90.180.10">
    <property type="entry name" value="Medium-chain alcohol dehydrogenases, catalytic domain"/>
    <property type="match status" value="1"/>
</dbReference>
<dbReference type="InterPro" id="IPR002364">
    <property type="entry name" value="Quin_OxRdtase/zeta-crystal_CS"/>
</dbReference>
<proteinExistence type="predicted"/>
<dbReference type="Gene3D" id="3.40.50.720">
    <property type="entry name" value="NAD(P)-binding Rossmann-like Domain"/>
    <property type="match status" value="1"/>
</dbReference>
<feature type="domain" description="Enoyl reductase (ER)" evidence="1">
    <location>
        <begin position="10"/>
        <end position="321"/>
    </location>
</feature>
<evidence type="ECO:0000313" key="2">
    <source>
        <dbReference type="EMBL" id="CAD8430711.1"/>
    </source>
</evidence>
<name>A0A7S0CQ62_9EUKA</name>